<dbReference type="EMBL" id="QUSL01000002">
    <property type="protein sequence ID" value="RGD86952.1"/>
    <property type="molecule type" value="Genomic_DNA"/>
</dbReference>
<organism evidence="7 8">
    <name type="scientific">Thomasclavelia ramosa</name>
    <dbReference type="NCBI Taxonomy" id="1547"/>
    <lineage>
        <taxon>Bacteria</taxon>
        <taxon>Bacillati</taxon>
        <taxon>Bacillota</taxon>
        <taxon>Erysipelotrichia</taxon>
        <taxon>Erysipelotrichales</taxon>
        <taxon>Coprobacillaceae</taxon>
        <taxon>Thomasclavelia</taxon>
    </lineage>
</organism>
<evidence type="ECO:0000256" key="2">
    <source>
        <dbReference type="ARBA" id="ARBA00022723"/>
    </source>
</evidence>
<evidence type="ECO:0000256" key="1">
    <source>
        <dbReference type="ARBA" id="ARBA00022485"/>
    </source>
</evidence>
<name>A0A3E3EH58_9FIRM</name>
<keyword evidence="4" id="KW-0411">Iron-sulfur</keyword>
<reference evidence="7 8" key="1">
    <citation type="submission" date="2018-08" db="EMBL/GenBank/DDBJ databases">
        <title>A genome reference for cultivated species of the human gut microbiota.</title>
        <authorList>
            <person name="Zou Y."/>
            <person name="Xue W."/>
            <person name="Luo G."/>
        </authorList>
    </citation>
    <scope>NUCLEOTIDE SEQUENCE [LARGE SCALE GENOMIC DNA]</scope>
    <source>
        <strain evidence="7 8">OM06-4</strain>
    </source>
</reference>
<dbReference type="InterPro" id="IPR009016">
    <property type="entry name" value="Fe_hydrogenase"/>
</dbReference>
<dbReference type="Gene3D" id="3.30.70.20">
    <property type="match status" value="1"/>
</dbReference>
<dbReference type="GO" id="GO:0046872">
    <property type="term" value="F:metal ion binding"/>
    <property type="evidence" value="ECO:0007669"/>
    <property type="project" value="UniProtKB-KW"/>
</dbReference>
<dbReference type="Gene3D" id="3.40.950.10">
    <property type="entry name" value="Fe-only Hydrogenase (Larger Subunit), Chain L, domain 3"/>
    <property type="match status" value="1"/>
</dbReference>
<dbReference type="PROSITE" id="PS51379">
    <property type="entry name" value="4FE4S_FER_2"/>
    <property type="match status" value="2"/>
</dbReference>
<dbReference type="RefSeq" id="WP_117580322.1">
    <property type="nucleotide sequence ID" value="NZ_QUSL01000002.1"/>
</dbReference>
<evidence type="ECO:0008006" key="9">
    <source>
        <dbReference type="Google" id="ProtNLM"/>
    </source>
</evidence>
<accession>A0A3E3EH58</accession>
<dbReference type="InterPro" id="IPR017896">
    <property type="entry name" value="4Fe4S_Fe-S-bd"/>
</dbReference>
<protein>
    <recommendedName>
        <fullName evidence="9">4Fe-4S dicluster domain-containing protein</fullName>
    </recommendedName>
</protein>
<sequence length="387" mass="43622">MKQVISYLGSGCKNCIKCVKSCPMDAISIVNEQVIIDEDKCINCDICIQACDQKVLRIKNIDLESTLKKHDYNIALIPTAILSDLKTYDEIKNIAHAIKEFGFDEVVQYSDIEGLLYKQGLKDSKNGEEVMLTSFCPTINKLIINDYPTLINHLLPYDYPVEIAAKKLRQKYAQKDIAIYSLCECVGKLTLAKQPFGNEDSNIDYALSVSQMFPRINQFKNDSQEELEINEYGVKSIVGDLYGDKRLSAISVEGLSQIRKALDLIEFDQLKHVDLMALFACFQGCIGGYYLWSNPFEGCFNIESMIDDCNGNLASLDKKDYIKAHEITSGNEKNFKERLAWFNKVNAILETLPQYDCGSCGFANCRGLASRIASGEVDDSLCRVKRR</sequence>
<dbReference type="PANTHER" id="PTHR43560">
    <property type="entry name" value="ION-TRANSLOCATING OXIDOREDUCTASE COMPLEX SUBUNIT B"/>
    <property type="match status" value="1"/>
</dbReference>
<evidence type="ECO:0000256" key="4">
    <source>
        <dbReference type="ARBA" id="ARBA00023014"/>
    </source>
</evidence>
<evidence type="ECO:0000313" key="7">
    <source>
        <dbReference type="EMBL" id="RGD86952.1"/>
    </source>
</evidence>
<dbReference type="InterPro" id="IPR007202">
    <property type="entry name" value="4Fe-4S_dom"/>
</dbReference>
<evidence type="ECO:0000259" key="6">
    <source>
        <dbReference type="PROSITE" id="PS51656"/>
    </source>
</evidence>
<dbReference type="Gene3D" id="1.10.15.40">
    <property type="entry name" value="Electron transport complex subunit B, putative Fe-S cluster"/>
    <property type="match status" value="1"/>
</dbReference>
<dbReference type="Pfam" id="PF13237">
    <property type="entry name" value="Fer4_10"/>
    <property type="match status" value="1"/>
</dbReference>
<comment type="caution">
    <text evidence="7">The sequence shown here is derived from an EMBL/GenBank/DDBJ whole genome shotgun (WGS) entry which is preliminary data.</text>
</comment>
<dbReference type="SUPFAM" id="SSF54862">
    <property type="entry name" value="4Fe-4S ferredoxins"/>
    <property type="match status" value="1"/>
</dbReference>
<dbReference type="Pfam" id="PF02906">
    <property type="entry name" value="Fe_hyd_lg_C"/>
    <property type="match status" value="1"/>
</dbReference>
<keyword evidence="3" id="KW-0408">Iron</keyword>
<evidence type="ECO:0000313" key="8">
    <source>
        <dbReference type="Proteomes" id="UP000261032"/>
    </source>
</evidence>
<evidence type="ECO:0000256" key="3">
    <source>
        <dbReference type="ARBA" id="ARBA00023004"/>
    </source>
</evidence>
<dbReference type="PANTHER" id="PTHR43560:SF1">
    <property type="entry name" value="ION-TRANSLOCATING OXIDOREDUCTASE COMPLEX SUBUNIT B"/>
    <property type="match status" value="1"/>
</dbReference>
<evidence type="ECO:0000259" key="5">
    <source>
        <dbReference type="PROSITE" id="PS51379"/>
    </source>
</evidence>
<dbReference type="Proteomes" id="UP000261032">
    <property type="component" value="Unassembled WGS sequence"/>
</dbReference>
<feature type="domain" description="4Fe-4S" evidence="6">
    <location>
        <begin position="331"/>
        <end position="387"/>
    </location>
</feature>
<dbReference type="Pfam" id="PF04060">
    <property type="entry name" value="FeS"/>
    <property type="match status" value="1"/>
</dbReference>
<dbReference type="InterPro" id="IPR050395">
    <property type="entry name" value="4Fe4S_Ferredoxin_RnfB"/>
</dbReference>
<keyword evidence="2" id="KW-0479">Metal-binding</keyword>
<dbReference type="InterPro" id="IPR004108">
    <property type="entry name" value="Fe_hydrogenase_lsu_C"/>
</dbReference>
<keyword evidence="1" id="KW-0004">4Fe-4S</keyword>
<feature type="domain" description="4Fe-4S ferredoxin-type" evidence="5">
    <location>
        <begin position="1"/>
        <end position="31"/>
    </location>
</feature>
<dbReference type="PROSITE" id="PS51656">
    <property type="entry name" value="4FE4S"/>
    <property type="match status" value="1"/>
</dbReference>
<dbReference type="GO" id="GO:0051539">
    <property type="term" value="F:4 iron, 4 sulfur cluster binding"/>
    <property type="evidence" value="ECO:0007669"/>
    <property type="project" value="UniProtKB-KW"/>
</dbReference>
<feature type="domain" description="4Fe-4S ferredoxin-type" evidence="5">
    <location>
        <begin position="32"/>
        <end position="61"/>
    </location>
</feature>
<dbReference type="AlphaFoldDB" id="A0A3E3EH58"/>
<gene>
    <name evidence="7" type="ORF">DXB93_01955</name>
</gene>
<proteinExistence type="predicted"/>
<dbReference type="SUPFAM" id="SSF53920">
    <property type="entry name" value="Fe-only hydrogenase"/>
    <property type="match status" value="1"/>
</dbReference>